<comment type="catalytic activity">
    <reaction evidence="1 7 8">
        <text>Thiol-dependent hydrolysis of ester, thioester, amide, peptide and isopeptide bonds formed by the C-terminal Gly of ubiquitin (a 76-residue protein attached to proteins as an intracellular targeting signal).</text>
        <dbReference type="EC" id="3.4.19.12"/>
    </reaction>
</comment>
<keyword evidence="5 7" id="KW-0378">Hydrolase</keyword>
<dbReference type="PROSITE" id="PS52048">
    <property type="entry name" value="UCH_DOMAIN"/>
    <property type="match status" value="1"/>
</dbReference>
<dbReference type="AlphaFoldDB" id="A0AA43TVD1"/>
<dbReference type="PRINTS" id="PR00707">
    <property type="entry name" value="UBCTHYDRLASE"/>
</dbReference>
<proteinExistence type="inferred from homology"/>
<dbReference type="EC" id="3.4.19.12" evidence="8"/>
<evidence type="ECO:0000256" key="7">
    <source>
        <dbReference type="PROSITE-ProRule" id="PRU01393"/>
    </source>
</evidence>
<evidence type="ECO:0000256" key="5">
    <source>
        <dbReference type="ARBA" id="ARBA00022801"/>
    </source>
</evidence>
<keyword evidence="4 7" id="KW-0833">Ubl conjugation pathway</keyword>
<evidence type="ECO:0000256" key="8">
    <source>
        <dbReference type="RuleBase" id="RU361215"/>
    </source>
</evidence>
<keyword evidence="3 7" id="KW-0645">Protease</keyword>
<dbReference type="GO" id="GO:0006511">
    <property type="term" value="P:ubiquitin-dependent protein catabolic process"/>
    <property type="evidence" value="ECO:0007669"/>
    <property type="project" value="UniProtKB-UniRule"/>
</dbReference>
<feature type="site" description="Transition state stabilizer" evidence="7">
    <location>
        <position position="95"/>
    </location>
</feature>
<feature type="active site" description="Nucleophile" evidence="7">
    <location>
        <position position="101"/>
    </location>
</feature>
<dbReference type="Gene3D" id="3.40.532.10">
    <property type="entry name" value="Peptidase C12, ubiquitin carboxyl-terminal hydrolase"/>
    <property type="match status" value="1"/>
</dbReference>
<dbReference type="PANTHER" id="PTHR10589">
    <property type="entry name" value="UBIQUITIN CARBOXYL-TERMINAL HYDROLASE"/>
    <property type="match status" value="1"/>
</dbReference>
<gene>
    <name evidence="10" type="primary">YUH1_1</name>
    <name evidence="10" type="ORF">OHK93_000720</name>
</gene>
<evidence type="ECO:0000256" key="3">
    <source>
        <dbReference type="ARBA" id="ARBA00022670"/>
    </source>
</evidence>
<dbReference type="EMBL" id="JAPUFD010000001">
    <property type="protein sequence ID" value="MDI1485582.1"/>
    <property type="molecule type" value="Genomic_DNA"/>
</dbReference>
<dbReference type="GO" id="GO:0004843">
    <property type="term" value="F:cysteine-type deubiquitinase activity"/>
    <property type="evidence" value="ECO:0007669"/>
    <property type="project" value="UniProtKB-UniRule"/>
</dbReference>
<dbReference type="Proteomes" id="UP001161017">
    <property type="component" value="Unassembled WGS sequence"/>
</dbReference>
<evidence type="ECO:0000256" key="6">
    <source>
        <dbReference type="ARBA" id="ARBA00022807"/>
    </source>
</evidence>
<dbReference type="InterPro" id="IPR001578">
    <property type="entry name" value="Peptidase_C12_UCH"/>
</dbReference>
<dbReference type="GO" id="GO:0016579">
    <property type="term" value="P:protein deubiquitination"/>
    <property type="evidence" value="ECO:0007669"/>
    <property type="project" value="TreeGrafter"/>
</dbReference>
<sequence length="238" mass="25785">MATTNASPRSYAKTLTPIESDPAVFSDLMHSLGISSRLSFTDIWSVEDIAQLEFVTRPVLALILVLPTKDEDYAVPPGSAESSFDFDDGLLWIPQTIHNACGLYAILHATCNSNMREFVAPKSFLDELISQPPALRSVMLEQSSQLETTYQEAALRGSTAAPALDEEVDLHYVCFIKSRTGAVYEMDGDAAGPIETGVQLNEGDDLLEASVLKCVRKRIQKAGAEGSFSLLALAKAVL</sequence>
<keyword evidence="11" id="KW-1185">Reference proteome</keyword>
<name>A0AA43TVD1_9LECA</name>
<keyword evidence="6 7" id="KW-0788">Thiol protease</keyword>
<organism evidence="10 11">
    <name type="scientific">Ramalina farinacea</name>
    <dbReference type="NCBI Taxonomy" id="258253"/>
    <lineage>
        <taxon>Eukaryota</taxon>
        <taxon>Fungi</taxon>
        <taxon>Dikarya</taxon>
        <taxon>Ascomycota</taxon>
        <taxon>Pezizomycotina</taxon>
        <taxon>Lecanoromycetes</taxon>
        <taxon>OSLEUM clade</taxon>
        <taxon>Lecanoromycetidae</taxon>
        <taxon>Lecanorales</taxon>
        <taxon>Lecanorineae</taxon>
        <taxon>Ramalinaceae</taxon>
        <taxon>Ramalina</taxon>
    </lineage>
</organism>
<dbReference type="SUPFAM" id="SSF54001">
    <property type="entry name" value="Cysteine proteinases"/>
    <property type="match status" value="1"/>
</dbReference>
<evidence type="ECO:0000256" key="2">
    <source>
        <dbReference type="ARBA" id="ARBA00009326"/>
    </source>
</evidence>
<evidence type="ECO:0000256" key="4">
    <source>
        <dbReference type="ARBA" id="ARBA00022786"/>
    </source>
</evidence>
<dbReference type="InterPro" id="IPR036959">
    <property type="entry name" value="Peptidase_C12_UCH_sf"/>
</dbReference>
<evidence type="ECO:0000313" key="10">
    <source>
        <dbReference type="EMBL" id="MDI1485582.1"/>
    </source>
</evidence>
<feature type="domain" description="UCH catalytic" evidence="9">
    <location>
        <begin position="14"/>
        <end position="235"/>
    </location>
</feature>
<dbReference type="PANTHER" id="PTHR10589:SF17">
    <property type="entry name" value="UBIQUITIN CARBOXYL-TERMINAL HYDROLASE"/>
    <property type="match status" value="1"/>
</dbReference>
<evidence type="ECO:0000256" key="1">
    <source>
        <dbReference type="ARBA" id="ARBA00000707"/>
    </source>
</evidence>
<protein>
    <recommendedName>
        <fullName evidence="8">Ubiquitin carboxyl-terminal hydrolase</fullName>
        <ecNumber evidence="8">3.4.19.12</ecNumber>
    </recommendedName>
</protein>
<comment type="caution">
    <text evidence="10">The sequence shown here is derived from an EMBL/GenBank/DDBJ whole genome shotgun (WGS) entry which is preliminary data.</text>
</comment>
<comment type="similarity">
    <text evidence="2 7 8">Belongs to the peptidase C12 family.</text>
</comment>
<dbReference type="Pfam" id="PF01088">
    <property type="entry name" value="Peptidase_C12"/>
    <property type="match status" value="1"/>
</dbReference>
<evidence type="ECO:0000313" key="11">
    <source>
        <dbReference type="Proteomes" id="UP001161017"/>
    </source>
</evidence>
<feature type="active site" description="Proton donor" evidence="7">
    <location>
        <position position="171"/>
    </location>
</feature>
<reference evidence="10" key="1">
    <citation type="journal article" date="2023" name="Genome Biol. Evol.">
        <title>First Whole Genome Sequence and Flow Cytometry Genome Size Data for the Lichen-Forming Fungus Ramalina farinacea (Ascomycota).</title>
        <authorList>
            <person name="Llewellyn T."/>
            <person name="Mian S."/>
            <person name="Hill R."/>
            <person name="Leitch I.J."/>
            <person name="Gaya E."/>
        </authorList>
    </citation>
    <scope>NUCLEOTIDE SEQUENCE</scope>
    <source>
        <strain evidence="10">LIQ254RAFAR</strain>
    </source>
</reference>
<dbReference type="InterPro" id="IPR038765">
    <property type="entry name" value="Papain-like_cys_pep_sf"/>
</dbReference>
<evidence type="ECO:0000259" key="9">
    <source>
        <dbReference type="PROSITE" id="PS52048"/>
    </source>
</evidence>
<dbReference type="GO" id="GO:0005737">
    <property type="term" value="C:cytoplasm"/>
    <property type="evidence" value="ECO:0007669"/>
    <property type="project" value="TreeGrafter"/>
</dbReference>
<accession>A0AA43TVD1</accession>
<feature type="site" description="Important for enzyme activity" evidence="7">
    <location>
        <position position="187"/>
    </location>
</feature>